<dbReference type="GO" id="GO:0005739">
    <property type="term" value="C:mitochondrion"/>
    <property type="evidence" value="ECO:0007669"/>
    <property type="project" value="TreeGrafter"/>
</dbReference>
<dbReference type="PANTHER" id="PTHR19370">
    <property type="entry name" value="NADH-CYTOCHROME B5 REDUCTASE"/>
    <property type="match status" value="1"/>
</dbReference>
<feature type="transmembrane region" description="Helical" evidence="7">
    <location>
        <begin position="136"/>
        <end position="159"/>
    </location>
</feature>
<keyword evidence="7" id="KW-0472">Membrane</keyword>
<proteinExistence type="predicted"/>
<keyword evidence="3 5" id="KW-0274">FAD</keyword>
<evidence type="ECO:0000313" key="10">
    <source>
        <dbReference type="Proteomes" id="UP000324222"/>
    </source>
</evidence>
<protein>
    <submittedName>
        <fullName evidence="9">NADH-cytochrome b5 reductase 1</fullName>
    </submittedName>
</protein>
<reference evidence="9 10" key="1">
    <citation type="submission" date="2019-05" db="EMBL/GenBank/DDBJ databases">
        <title>Another draft genome of Portunus trituberculatus and its Hox gene families provides insights of decapod evolution.</title>
        <authorList>
            <person name="Jeong J.-H."/>
            <person name="Song I."/>
            <person name="Kim S."/>
            <person name="Choi T."/>
            <person name="Kim D."/>
            <person name="Ryu S."/>
            <person name="Kim W."/>
        </authorList>
    </citation>
    <scope>NUCLEOTIDE SEQUENCE [LARGE SCALE GENOMIC DNA]</scope>
    <source>
        <tissue evidence="9">Muscle</tissue>
    </source>
</reference>
<accession>A0A5B7FGZ2</accession>
<name>A0A5B7FGZ2_PORTR</name>
<comment type="caution">
    <text evidence="9">The sequence shown here is derived from an EMBL/GenBank/DDBJ whole genome shotgun (WGS) entry which is preliminary data.</text>
</comment>
<evidence type="ECO:0000256" key="4">
    <source>
        <dbReference type="ARBA" id="ARBA00023002"/>
    </source>
</evidence>
<feature type="domain" description="Oxidoreductase FAD/NAD(P)-binding" evidence="8">
    <location>
        <begin position="22"/>
        <end position="90"/>
    </location>
</feature>
<feature type="binding site" evidence="5">
    <location>
        <position position="27"/>
    </location>
    <ligand>
        <name>FAD</name>
        <dbReference type="ChEBI" id="CHEBI:57692"/>
    </ligand>
</feature>
<evidence type="ECO:0000259" key="8">
    <source>
        <dbReference type="Pfam" id="PF00175"/>
    </source>
</evidence>
<dbReference type="PRINTS" id="PR00406">
    <property type="entry name" value="CYTB5RDTASE"/>
</dbReference>
<evidence type="ECO:0000256" key="3">
    <source>
        <dbReference type="ARBA" id="ARBA00022827"/>
    </source>
</evidence>
<dbReference type="AlphaFoldDB" id="A0A5B7FGZ2"/>
<evidence type="ECO:0000256" key="7">
    <source>
        <dbReference type="SAM" id="Phobius"/>
    </source>
</evidence>
<dbReference type="Pfam" id="PF00175">
    <property type="entry name" value="NAD_binding_1"/>
    <property type="match status" value="1"/>
</dbReference>
<dbReference type="EMBL" id="VSRR010005964">
    <property type="protein sequence ID" value="MPC43734.1"/>
    <property type="molecule type" value="Genomic_DNA"/>
</dbReference>
<gene>
    <name evidence="9" type="primary">Cyb5r1</name>
    <name evidence="9" type="ORF">E2C01_037386</name>
</gene>
<dbReference type="InterPro" id="IPR001433">
    <property type="entry name" value="OxRdtase_FAD/NAD-bd"/>
</dbReference>
<keyword evidence="4" id="KW-0560">Oxidoreductase</keyword>
<sequence length="196" mass="21918">MATLLIQAASALSVNTEHEEIGGTGITPMLQLVRQVVRDEGDTTQLALVFANQTEADILLRMELEEVQAQYSNKFKLWYTVDRPQEANYEESKTLGRKGQVHPPRPAGDSNGDQIVQSRVKVVLGEIWDILPIRVYASYVFGEFMFVSLMFFLVGGAMSHKVDHKDSSKFAENSVEVYVNKWKAGGRGAVLPDELR</sequence>
<dbReference type="Gene3D" id="3.40.50.80">
    <property type="entry name" value="Nucleotide-binding domain of ferredoxin-NADP reductase (FNR) module"/>
    <property type="match status" value="1"/>
</dbReference>
<dbReference type="GO" id="GO:0071949">
    <property type="term" value="F:FAD binding"/>
    <property type="evidence" value="ECO:0007669"/>
    <property type="project" value="TreeGrafter"/>
</dbReference>
<feature type="region of interest" description="Disordered" evidence="6">
    <location>
        <begin position="91"/>
        <end position="112"/>
    </location>
</feature>
<evidence type="ECO:0000256" key="1">
    <source>
        <dbReference type="ARBA" id="ARBA00001974"/>
    </source>
</evidence>
<dbReference type="InterPro" id="IPR001834">
    <property type="entry name" value="CBR-like"/>
</dbReference>
<evidence type="ECO:0000256" key="6">
    <source>
        <dbReference type="SAM" id="MobiDB-lite"/>
    </source>
</evidence>
<dbReference type="SUPFAM" id="SSF52343">
    <property type="entry name" value="Ferredoxin reductase-like, C-terminal NADP-linked domain"/>
    <property type="match status" value="1"/>
</dbReference>
<keyword evidence="7" id="KW-1133">Transmembrane helix</keyword>
<evidence type="ECO:0000313" key="9">
    <source>
        <dbReference type="EMBL" id="MPC43734.1"/>
    </source>
</evidence>
<keyword evidence="2 5" id="KW-0285">Flavoprotein</keyword>
<dbReference type="Proteomes" id="UP000324222">
    <property type="component" value="Unassembled WGS sequence"/>
</dbReference>
<organism evidence="9 10">
    <name type="scientific">Portunus trituberculatus</name>
    <name type="common">Swimming crab</name>
    <name type="synonym">Neptunus trituberculatus</name>
    <dbReference type="NCBI Taxonomy" id="210409"/>
    <lineage>
        <taxon>Eukaryota</taxon>
        <taxon>Metazoa</taxon>
        <taxon>Ecdysozoa</taxon>
        <taxon>Arthropoda</taxon>
        <taxon>Crustacea</taxon>
        <taxon>Multicrustacea</taxon>
        <taxon>Malacostraca</taxon>
        <taxon>Eumalacostraca</taxon>
        <taxon>Eucarida</taxon>
        <taxon>Decapoda</taxon>
        <taxon>Pleocyemata</taxon>
        <taxon>Brachyura</taxon>
        <taxon>Eubrachyura</taxon>
        <taxon>Portunoidea</taxon>
        <taxon>Portunidae</taxon>
        <taxon>Portuninae</taxon>
        <taxon>Portunus</taxon>
    </lineage>
</organism>
<keyword evidence="7" id="KW-0812">Transmembrane</keyword>
<dbReference type="GO" id="GO:0016491">
    <property type="term" value="F:oxidoreductase activity"/>
    <property type="evidence" value="ECO:0007669"/>
    <property type="project" value="UniProtKB-KW"/>
</dbReference>
<dbReference type="OrthoDB" id="432685at2759"/>
<keyword evidence="10" id="KW-1185">Reference proteome</keyword>
<evidence type="ECO:0000256" key="5">
    <source>
        <dbReference type="PIRSR" id="PIRSR601834-1"/>
    </source>
</evidence>
<comment type="cofactor">
    <cofactor evidence="1 5">
        <name>FAD</name>
        <dbReference type="ChEBI" id="CHEBI:57692"/>
    </cofactor>
</comment>
<dbReference type="InterPro" id="IPR039261">
    <property type="entry name" value="FNR_nucleotide-bd"/>
</dbReference>
<evidence type="ECO:0000256" key="2">
    <source>
        <dbReference type="ARBA" id="ARBA00022630"/>
    </source>
</evidence>
<dbReference type="PANTHER" id="PTHR19370:SF185">
    <property type="entry name" value="NADH-CYTOCHROME B5 REDUCTASE"/>
    <property type="match status" value="1"/>
</dbReference>